<sequence length="599" mass="67347">MDLSDSGIKRLSKSIGRLIHLRYIDLSHTFLETLPKTVCRLFNLQTLNLSDCYNLKVLPEEMKHLVNLRHLIIKNCTRLTRMPPSIRNLLNLQTLSFYIVGRSFEESLFQLVHLDLRGEIKIRRLENAFDIVPDLCLNQKQLHSLGLSWGDDDETKSNGSFRHPVNEQHGCNDEVLLKGLQPNAGLRKLYLSGYSGVNFPQWLNCVTTPNLRELVLKNCKNCEQLPSLGQLQFLEVLSIQGLDALKRIGDEFYGEGCNNMQFPSLKQLTLKNCPSLEAWECPESSTNTFNCLDSLSIIGCPRLKTMPWFPNIHHLELRNCNARITRAAAELTSLSTLVIDVFPELSYLPHGLLQNNSSLTSLIISSCPQLSSLPWDLRNLGSLKSLTIRWCEDLSALPQEIRNMTSLESLEITECPSLSSLPEEGIKGLHSLRSLSIENCCNLISLPKSIMHLTALERLTIMYCPSLANLPDGLQYLSSLHSLSIISCQELAHLPDALQHVKTLQNLEICSCPNLMELPEWVENLISLRSLKIYDCSGITSLPRGLKGLSALQHLSIRDCPALEEECQKNWEQISHVPYLYIGSSAPTLGLEDVASSSQ</sequence>
<feature type="domain" description="R13L1/DRL21-like LRR repeat region" evidence="3">
    <location>
        <begin position="496"/>
        <end position="560"/>
    </location>
</feature>
<dbReference type="InterPro" id="IPR032675">
    <property type="entry name" value="LRR_dom_sf"/>
</dbReference>
<comment type="caution">
    <text evidence="4">The sequence shown here is derived from an EMBL/GenBank/DDBJ whole genome shotgun (WGS) entry which is preliminary data.</text>
</comment>
<evidence type="ECO:0000259" key="3">
    <source>
        <dbReference type="Pfam" id="PF25019"/>
    </source>
</evidence>
<gene>
    <name evidence="4" type="ORF">CDL12_30157</name>
</gene>
<dbReference type="GO" id="GO:0006952">
    <property type="term" value="P:defense response"/>
    <property type="evidence" value="ECO:0007669"/>
    <property type="project" value="UniProtKB-KW"/>
</dbReference>
<evidence type="ECO:0000256" key="2">
    <source>
        <dbReference type="ARBA" id="ARBA00022821"/>
    </source>
</evidence>
<dbReference type="Pfam" id="PF25019">
    <property type="entry name" value="LRR_R13L1-DRL21"/>
    <property type="match status" value="2"/>
</dbReference>
<dbReference type="Proteomes" id="UP000231279">
    <property type="component" value="Unassembled WGS sequence"/>
</dbReference>
<dbReference type="OrthoDB" id="908170at2759"/>
<reference evidence="5" key="1">
    <citation type="journal article" date="2018" name="Gigascience">
        <title>Genome assembly of the Pink Ipe (Handroanthus impetiginosus, Bignoniaceae), a highly valued, ecologically keystone Neotropical timber forest tree.</title>
        <authorList>
            <person name="Silva-Junior O.B."/>
            <person name="Grattapaglia D."/>
            <person name="Novaes E."/>
            <person name="Collevatti R.G."/>
        </authorList>
    </citation>
    <scope>NUCLEOTIDE SEQUENCE [LARGE SCALE GENOMIC DNA]</scope>
    <source>
        <strain evidence="5">cv. UFG-1</strain>
    </source>
</reference>
<dbReference type="PANTHER" id="PTHR36766">
    <property type="entry name" value="PLANT BROAD-SPECTRUM MILDEW RESISTANCE PROTEIN RPW8"/>
    <property type="match status" value="1"/>
</dbReference>
<organism evidence="4 5">
    <name type="scientific">Handroanthus impetiginosus</name>
    <dbReference type="NCBI Taxonomy" id="429701"/>
    <lineage>
        <taxon>Eukaryota</taxon>
        <taxon>Viridiplantae</taxon>
        <taxon>Streptophyta</taxon>
        <taxon>Embryophyta</taxon>
        <taxon>Tracheophyta</taxon>
        <taxon>Spermatophyta</taxon>
        <taxon>Magnoliopsida</taxon>
        <taxon>eudicotyledons</taxon>
        <taxon>Gunneridae</taxon>
        <taxon>Pentapetalae</taxon>
        <taxon>asterids</taxon>
        <taxon>lamiids</taxon>
        <taxon>Lamiales</taxon>
        <taxon>Bignoniaceae</taxon>
        <taxon>Crescentiina</taxon>
        <taxon>Tabebuia alliance</taxon>
        <taxon>Handroanthus</taxon>
    </lineage>
</organism>
<protein>
    <recommendedName>
        <fullName evidence="3">R13L1/DRL21-like LRR repeat region domain-containing protein</fullName>
    </recommendedName>
</protein>
<dbReference type="Pfam" id="PF00560">
    <property type="entry name" value="LRR_1"/>
    <property type="match status" value="1"/>
</dbReference>
<dbReference type="InterPro" id="IPR056789">
    <property type="entry name" value="LRR_R13L1-DRL21"/>
</dbReference>
<dbReference type="EMBL" id="NKXS01009915">
    <property type="protein sequence ID" value="PIM97373.1"/>
    <property type="molecule type" value="Genomic_DNA"/>
</dbReference>
<dbReference type="SUPFAM" id="SSF52047">
    <property type="entry name" value="RNI-like"/>
    <property type="match status" value="1"/>
</dbReference>
<evidence type="ECO:0000256" key="1">
    <source>
        <dbReference type="ARBA" id="ARBA00022614"/>
    </source>
</evidence>
<dbReference type="InterPro" id="IPR001611">
    <property type="entry name" value="Leu-rich_rpt"/>
</dbReference>
<dbReference type="Gene3D" id="3.80.10.10">
    <property type="entry name" value="Ribonuclease Inhibitor"/>
    <property type="match status" value="4"/>
</dbReference>
<proteinExistence type="predicted"/>
<keyword evidence="2" id="KW-0611">Plant defense</keyword>
<dbReference type="SUPFAM" id="SSF52058">
    <property type="entry name" value="L domain-like"/>
    <property type="match status" value="1"/>
</dbReference>
<feature type="domain" description="R13L1/DRL21-like LRR repeat region" evidence="3">
    <location>
        <begin position="110"/>
        <end position="241"/>
    </location>
</feature>
<accession>A0A2G9FWE9</accession>
<keyword evidence="5" id="KW-1185">Reference proteome</keyword>
<keyword evidence="1" id="KW-0433">Leucine-rich repeat</keyword>
<dbReference type="STRING" id="429701.A0A2G9FWE9"/>
<name>A0A2G9FWE9_9LAMI</name>
<dbReference type="PANTHER" id="PTHR36766:SF70">
    <property type="entry name" value="DISEASE RESISTANCE PROTEIN RGA4"/>
    <property type="match status" value="1"/>
</dbReference>
<dbReference type="AlphaFoldDB" id="A0A2G9FWE9"/>
<evidence type="ECO:0000313" key="5">
    <source>
        <dbReference type="Proteomes" id="UP000231279"/>
    </source>
</evidence>
<evidence type="ECO:0000313" key="4">
    <source>
        <dbReference type="EMBL" id="PIM97373.1"/>
    </source>
</evidence>